<dbReference type="Proteomes" id="UP001597032">
    <property type="component" value="Unassembled WGS sequence"/>
</dbReference>
<gene>
    <name evidence="2" type="ORF">ACFQZW_09590</name>
</gene>
<evidence type="ECO:0000256" key="1">
    <source>
        <dbReference type="SAM" id="SignalP"/>
    </source>
</evidence>
<dbReference type="InterPro" id="IPR015943">
    <property type="entry name" value="WD40/YVTN_repeat-like_dom_sf"/>
</dbReference>
<protein>
    <submittedName>
        <fullName evidence="2">YncE family protein</fullName>
    </submittedName>
</protein>
<comment type="caution">
    <text evidence="2">The sequence shown here is derived from an EMBL/GenBank/DDBJ whole genome shotgun (WGS) entry which is preliminary data.</text>
</comment>
<keyword evidence="3" id="KW-1185">Reference proteome</keyword>
<keyword evidence="1" id="KW-0732">Signal</keyword>
<dbReference type="Pfam" id="PF16819">
    <property type="entry name" value="DUF5074"/>
    <property type="match status" value="1"/>
</dbReference>
<proteinExistence type="predicted"/>
<dbReference type="PROSITE" id="PS51257">
    <property type="entry name" value="PROKAR_LIPOPROTEIN"/>
    <property type="match status" value="1"/>
</dbReference>
<accession>A0ABW2Z6A6</accession>
<dbReference type="Gene3D" id="2.130.10.10">
    <property type="entry name" value="YVTN repeat-like/Quinoprotein amine dehydrogenase"/>
    <property type="match status" value="1"/>
</dbReference>
<dbReference type="InterPro" id="IPR031815">
    <property type="entry name" value="DUF5074"/>
</dbReference>
<dbReference type="InterPro" id="IPR011048">
    <property type="entry name" value="Haem_d1_sf"/>
</dbReference>
<evidence type="ECO:0000313" key="3">
    <source>
        <dbReference type="Proteomes" id="UP001597032"/>
    </source>
</evidence>
<dbReference type="SUPFAM" id="SSF51004">
    <property type="entry name" value="C-terminal (heme d1) domain of cytochrome cd1-nitrite reductase"/>
    <property type="match status" value="1"/>
</dbReference>
<reference evidence="3" key="1">
    <citation type="journal article" date="2019" name="Int. J. Syst. Evol. Microbiol.">
        <title>The Global Catalogue of Microorganisms (GCM) 10K type strain sequencing project: providing services to taxonomists for standard genome sequencing and annotation.</title>
        <authorList>
            <consortium name="The Broad Institute Genomics Platform"/>
            <consortium name="The Broad Institute Genome Sequencing Center for Infectious Disease"/>
            <person name="Wu L."/>
            <person name="Ma J."/>
        </authorList>
    </citation>
    <scope>NUCLEOTIDE SEQUENCE [LARGE SCALE GENOMIC DNA]</scope>
    <source>
        <strain evidence="3">CCUG 60022</strain>
    </source>
</reference>
<dbReference type="PANTHER" id="PTHR47197">
    <property type="entry name" value="PROTEIN NIRF"/>
    <property type="match status" value="1"/>
</dbReference>
<dbReference type="RefSeq" id="WP_298263001.1">
    <property type="nucleotide sequence ID" value="NZ_JBHTIC010000008.1"/>
</dbReference>
<sequence length="358" mass="39301">MKISNFLLSIFLLSVIFVSCTNDDDDVQEPKGAYENGILISGEGGPSGSIYYVSNDFSTTESLIYKKVNNNDLGVYLQSMAFDNENAYIVVDNQNTITVVNRYTFEKVGEITTDLKKPRYMAIAGDKGYVTNWAEGAYGADVDDDYIAVVDLNTFEVTKTISVGNGPERIVANNGKLYVSHKGAYTTNNIITVIDIASETTTEITVKDNPDELFFDNAGNLVVLCEGLTLSYNPDWTANEKTPVSITKISTVSNNIISELIFENGQFPSLLTFDGSYFYYNLGSKIYKVASDASTLPTTEFLDAAATNLYGIEVNDSYLFLLDASFTAQSKLDVYSSNTKEKINSFAAPIGASKVYFN</sequence>
<feature type="chain" id="PRO_5046007685" evidence="1">
    <location>
        <begin position="22"/>
        <end position="358"/>
    </location>
</feature>
<organism evidence="2 3">
    <name type="scientific">Lutibacter aestuarii</name>
    <dbReference type="NCBI Taxonomy" id="861111"/>
    <lineage>
        <taxon>Bacteria</taxon>
        <taxon>Pseudomonadati</taxon>
        <taxon>Bacteroidota</taxon>
        <taxon>Flavobacteriia</taxon>
        <taxon>Flavobacteriales</taxon>
        <taxon>Flavobacteriaceae</taxon>
        <taxon>Lutibacter</taxon>
    </lineage>
</organism>
<dbReference type="EMBL" id="JBHTIC010000008">
    <property type="protein sequence ID" value="MFD0762332.1"/>
    <property type="molecule type" value="Genomic_DNA"/>
</dbReference>
<dbReference type="InterPro" id="IPR051200">
    <property type="entry name" value="Host-pathogen_enzymatic-act"/>
</dbReference>
<feature type="signal peptide" evidence="1">
    <location>
        <begin position="1"/>
        <end position="21"/>
    </location>
</feature>
<evidence type="ECO:0000313" key="2">
    <source>
        <dbReference type="EMBL" id="MFD0762332.1"/>
    </source>
</evidence>
<dbReference type="PANTHER" id="PTHR47197:SF3">
    <property type="entry name" value="DIHYDRO-HEME D1 DEHYDROGENASE"/>
    <property type="match status" value="1"/>
</dbReference>
<name>A0ABW2Z6A6_9FLAO</name>